<sequence>MSARRTVVLPAVVLLGTTVALTGCIATAGASEGESKEKPAGYVELPDQPWTPADEDTPLGGEDEEIPSADAIPEKLHVSKIDPIGEDEILLMGEGWGLEISSQVIDPATGEATAKFTTGPGIWDPVIHAFVGEDPDDPAVLAQEVWRPRGSRGAAEFTISTYSGDLLTPDEIVMPDYTRSHSRWGSSDLTQDGRYLVFWDDALYGPRIYDLEEGEETGALAIPECGPFAWVVERTVYSVCERDRELIELTIKKDGSLAEAGREKVLPADFVSNRHASIAHDAGKALLVSANGDVFVFDFGDGLPTAQQKPIGNAGQDSGRFDQFVLNVDATSMVISYTDSEIHPDSVNGGDEVRLIVSDPETFAPLADLSLESMKLASLDAFGYSVDGATLYVVGSTADEKLEIVGFDALTGAEKSRSTIDNFTDSPSRIITPRVMG</sequence>
<organism evidence="3 4">
    <name type="scientific">Microbacterium stercoris</name>
    <dbReference type="NCBI Taxonomy" id="2820289"/>
    <lineage>
        <taxon>Bacteria</taxon>
        <taxon>Bacillati</taxon>
        <taxon>Actinomycetota</taxon>
        <taxon>Actinomycetes</taxon>
        <taxon>Micrococcales</taxon>
        <taxon>Microbacteriaceae</taxon>
        <taxon>Microbacterium</taxon>
    </lineage>
</organism>
<dbReference type="PROSITE" id="PS51257">
    <property type="entry name" value="PROKAR_LIPOPROTEIN"/>
    <property type="match status" value="1"/>
</dbReference>
<reference evidence="3" key="1">
    <citation type="submission" date="2021-03" db="EMBL/GenBank/DDBJ databases">
        <title>Microbacterium sp. nov., a novel actinobacterium isolated from cow dung.</title>
        <authorList>
            <person name="Zhang L."/>
        </authorList>
    </citation>
    <scope>NUCLEOTIDE SEQUENCE</scope>
    <source>
        <strain evidence="3">NEAU-LLB</strain>
    </source>
</reference>
<dbReference type="InterPro" id="IPR015943">
    <property type="entry name" value="WD40/YVTN_repeat-like_dom_sf"/>
</dbReference>
<feature type="signal peptide" evidence="2">
    <location>
        <begin position="1"/>
        <end position="22"/>
    </location>
</feature>
<feature type="compositionally biased region" description="Acidic residues" evidence="1">
    <location>
        <begin position="53"/>
        <end position="62"/>
    </location>
</feature>
<name>A0A939QT82_9MICO</name>
<feature type="region of interest" description="Disordered" evidence="1">
    <location>
        <begin position="30"/>
        <end position="62"/>
    </location>
</feature>
<feature type="chain" id="PRO_5039334713" evidence="2">
    <location>
        <begin position="23"/>
        <end position="437"/>
    </location>
</feature>
<dbReference type="SUPFAM" id="SSF50969">
    <property type="entry name" value="YVTN repeat-like/Quinoprotein amine dehydrogenase"/>
    <property type="match status" value="1"/>
</dbReference>
<evidence type="ECO:0000256" key="2">
    <source>
        <dbReference type="SAM" id="SignalP"/>
    </source>
</evidence>
<dbReference type="InterPro" id="IPR011044">
    <property type="entry name" value="Quino_amine_DH_bsu"/>
</dbReference>
<evidence type="ECO:0000256" key="1">
    <source>
        <dbReference type="SAM" id="MobiDB-lite"/>
    </source>
</evidence>
<accession>A0A939QT82</accession>
<dbReference type="Gene3D" id="2.130.10.10">
    <property type="entry name" value="YVTN repeat-like/Quinoprotein amine dehydrogenase"/>
    <property type="match status" value="1"/>
</dbReference>
<proteinExistence type="predicted"/>
<protein>
    <submittedName>
        <fullName evidence="3">Uncharacterized protein</fullName>
    </submittedName>
</protein>
<dbReference type="Proteomes" id="UP000680132">
    <property type="component" value="Unassembled WGS sequence"/>
</dbReference>
<gene>
    <name evidence="3" type="ORF">J5V96_14715</name>
</gene>
<dbReference type="EMBL" id="JAGFOA010000006">
    <property type="protein sequence ID" value="MBO3664748.1"/>
    <property type="molecule type" value="Genomic_DNA"/>
</dbReference>
<comment type="caution">
    <text evidence="3">The sequence shown here is derived from an EMBL/GenBank/DDBJ whole genome shotgun (WGS) entry which is preliminary data.</text>
</comment>
<dbReference type="RefSeq" id="WP_208504701.1">
    <property type="nucleotide sequence ID" value="NZ_JAGFOA010000006.1"/>
</dbReference>
<evidence type="ECO:0000313" key="4">
    <source>
        <dbReference type="Proteomes" id="UP000680132"/>
    </source>
</evidence>
<dbReference type="AlphaFoldDB" id="A0A939QT82"/>
<keyword evidence="4" id="KW-1185">Reference proteome</keyword>
<keyword evidence="2" id="KW-0732">Signal</keyword>
<evidence type="ECO:0000313" key="3">
    <source>
        <dbReference type="EMBL" id="MBO3664748.1"/>
    </source>
</evidence>